<keyword evidence="5" id="KW-1185">Reference proteome</keyword>
<sequence length="271" mass="29485">MVVTTFVMAPMLVSAQAIGTSVAGATAQSVARPRANAGAGTDTDSDTVLRYRCTLLDGRVHTLVEDLRLRHPDLVDHCEPVRLVAQAQRIEDARDMPMPSRRAASWLTVIQGPSSRWDAPDGAPQWRAMPPALAALVQSASDRHQLDPVLVSALIFQESRYQSNARSPKGAMGLMQLMPATAARYGVTSPQDLLDPRINVDVGVRHLRSLHDRYDGRVDLMLAAYNAGEGAVSRYGNRIPPYRETEDYVRQITARVGVPGPRVSGGINANE</sequence>
<reference evidence="4" key="1">
    <citation type="submission" date="2022-10" db="EMBL/GenBank/DDBJ databases">
        <title>Characterization and whole genome sequencing of a new Roseateles species, isolated from fresh water.</title>
        <authorList>
            <person name="Guliayeva D.Y."/>
            <person name="Akhremchuk A.E."/>
            <person name="Sikolenko M.A."/>
            <person name="Valentovich L.N."/>
            <person name="Sidarenka A.V."/>
        </authorList>
    </citation>
    <scope>NUCLEOTIDE SEQUENCE</scope>
    <source>
        <strain evidence="4">BIM B-1768</strain>
    </source>
</reference>
<evidence type="ECO:0000259" key="3">
    <source>
        <dbReference type="Pfam" id="PF01464"/>
    </source>
</evidence>
<dbReference type="EMBL" id="CP104562">
    <property type="protein sequence ID" value="UXH78273.1"/>
    <property type="molecule type" value="Genomic_DNA"/>
</dbReference>
<feature type="chain" id="PRO_5046565318" evidence="2">
    <location>
        <begin position="20"/>
        <end position="271"/>
    </location>
</feature>
<keyword evidence="2" id="KW-0732">Signal</keyword>
<organism evidence="4 5">
    <name type="scientific">Roseateles amylovorans</name>
    <dbReference type="NCBI Taxonomy" id="2978473"/>
    <lineage>
        <taxon>Bacteria</taxon>
        <taxon>Pseudomonadati</taxon>
        <taxon>Pseudomonadota</taxon>
        <taxon>Betaproteobacteria</taxon>
        <taxon>Burkholderiales</taxon>
        <taxon>Sphaerotilaceae</taxon>
        <taxon>Roseateles</taxon>
    </lineage>
</organism>
<evidence type="ECO:0000256" key="1">
    <source>
        <dbReference type="ARBA" id="ARBA00007734"/>
    </source>
</evidence>
<dbReference type="Gene3D" id="1.10.530.10">
    <property type="match status" value="1"/>
</dbReference>
<protein>
    <submittedName>
        <fullName evidence="4">Lytic transglycosylase domain-containing protein</fullName>
    </submittedName>
</protein>
<dbReference type="InterPro" id="IPR023346">
    <property type="entry name" value="Lysozyme-like_dom_sf"/>
</dbReference>
<feature type="domain" description="Transglycosylase SLT" evidence="3">
    <location>
        <begin position="136"/>
        <end position="237"/>
    </location>
</feature>
<proteinExistence type="inferred from homology"/>
<dbReference type="PANTHER" id="PTHR37423">
    <property type="entry name" value="SOLUBLE LYTIC MUREIN TRANSGLYCOSYLASE-RELATED"/>
    <property type="match status" value="1"/>
</dbReference>
<dbReference type="InterPro" id="IPR008258">
    <property type="entry name" value="Transglycosylase_SLT_dom_1"/>
</dbReference>
<evidence type="ECO:0000256" key="2">
    <source>
        <dbReference type="SAM" id="SignalP"/>
    </source>
</evidence>
<evidence type="ECO:0000313" key="4">
    <source>
        <dbReference type="EMBL" id="UXH78273.1"/>
    </source>
</evidence>
<dbReference type="Pfam" id="PF01464">
    <property type="entry name" value="SLT"/>
    <property type="match status" value="1"/>
</dbReference>
<dbReference type="Proteomes" id="UP001064933">
    <property type="component" value="Chromosome"/>
</dbReference>
<dbReference type="RefSeq" id="WP_261758054.1">
    <property type="nucleotide sequence ID" value="NZ_CP104562.2"/>
</dbReference>
<comment type="similarity">
    <text evidence="1">Belongs to the transglycosylase Slt family.</text>
</comment>
<dbReference type="SUPFAM" id="SSF53955">
    <property type="entry name" value="Lysozyme-like"/>
    <property type="match status" value="1"/>
</dbReference>
<accession>A0ABY6B416</accession>
<name>A0ABY6B416_9BURK</name>
<feature type="signal peptide" evidence="2">
    <location>
        <begin position="1"/>
        <end position="19"/>
    </location>
</feature>
<gene>
    <name evidence="4" type="ORF">N4261_25550</name>
</gene>
<dbReference type="CDD" id="cd00254">
    <property type="entry name" value="LT-like"/>
    <property type="match status" value="1"/>
</dbReference>
<evidence type="ECO:0000313" key="5">
    <source>
        <dbReference type="Proteomes" id="UP001064933"/>
    </source>
</evidence>
<dbReference type="PANTHER" id="PTHR37423:SF2">
    <property type="entry name" value="MEMBRANE-BOUND LYTIC MUREIN TRANSGLYCOSYLASE C"/>
    <property type="match status" value="1"/>
</dbReference>